<reference evidence="3" key="2">
    <citation type="submission" date="2015-11" db="EMBL/GenBank/DDBJ databases">
        <authorList>
            <person name="Zhang Y."/>
            <person name="Guo Z."/>
        </authorList>
    </citation>
    <scope>NUCLEOTIDE SEQUENCE</scope>
</reference>
<evidence type="ECO:0000313" key="4">
    <source>
        <dbReference type="Proteomes" id="UP000017246"/>
    </source>
</evidence>
<dbReference type="OMA" id="QSHHFRR"/>
<feature type="transmembrane region" description="Helical" evidence="2">
    <location>
        <begin position="88"/>
        <end position="112"/>
    </location>
</feature>
<evidence type="ECO:0000256" key="1">
    <source>
        <dbReference type="SAM" id="MobiDB-lite"/>
    </source>
</evidence>
<keyword evidence="2" id="KW-0472">Membrane</keyword>
<dbReference type="Proteomes" id="UP000017246">
    <property type="component" value="Unassembled WGS sequence"/>
</dbReference>
<accession>A0A068YMP1</accession>
<evidence type="ECO:0008006" key="5">
    <source>
        <dbReference type="Google" id="ProtNLM"/>
    </source>
</evidence>
<feature type="region of interest" description="Disordered" evidence="1">
    <location>
        <begin position="977"/>
        <end position="1062"/>
    </location>
</feature>
<keyword evidence="2" id="KW-1133">Transmembrane helix</keyword>
<feature type="transmembrane region" description="Helical" evidence="2">
    <location>
        <begin position="523"/>
        <end position="552"/>
    </location>
</feature>
<dbReference type="OrthoDB" id="6271936at2759"/>
<feature type="transmembrane region" description="Helical" evidence="2">
    <location>
        <begin position="861"/>
        <end position="885"/>
    </location>
</feature>
<name>A0A068YMP1_ECHMU</name>
<evidence type="ECO:0000313" key="3">
    <source>
        <dbReference type="EMBL" id="CDS43351.1"/>
    </source>
</evidence>
<feature type="transmembrane region" description="Helical" evidence="2">
    <location>
        <begin position="467"/>
        <end position="495"/>
    </location>
</feature>
<evidence type="ECO:0000256" key="2">
    <source>
        <dbReference type="SAM" id="Phobius"/>
    </source>
</evidence>
<gene>
    <name evidence="3" type="ORF">EmuJ_001110400</name>
</gene>
<organism evidence="3 4">
    <name type="scientific">Echinococcus multilocularis</name>
    <name type="common">Fox tapeworm</name>
    <dbReference type="NCBI Taxonomy" id="6211"/>
    <lineage>
        <taxon>Eukaryota</taxon>
        <taxon>Metazoa</taxon>
        <taxon>Spiralia</taxon>
        <taxon>Lophotrochozoa</taxon>
        <taxon>Platyhelminthes</taxon>
        <taxon>Cestoda</taxon>
        <taxon>Eucestoda</taxon>
        <taxon>Cyclophyllidea</taxon>
        <taxon>Taeniidae</taxon>
        <taxon>Echinococcus</taxon>
    </lineage>
</organism>
<sequence length="1062" mass="117414">MVTSLQNGLLSGAAAVFAWATNVYNCGFLNDFFTVTPNSTIAQRNIDLLQTLMEVIHQNLLMEGRHNLEVYRWLPAELQDGNGSSQQVAILTGVTGLFALLLLLLPLALVTVSCNCPCCCKRDRNIDGKLTKHMAAQRSLPQDKEIHHDPYLLEKLHTQALKSSKSSKKSADKLLSCHVAVFVFTFVLLLVLMVMICILFDTGRLVIDMLAESRPTSTLATFNPDNFNLLGGLNYVFAQTLDFLISGTASGNASTANFLVRVNSTFMTLLEGRVAVAVDSLLEKYGVQQLVQTGNHLQSALNVVKANMESIRLNNQKVSSDISNLVGQFKVHHDLIVADLKNACTINLGVEIAALCTSLQNRTSILLLQFNASAIKVDPPAVLNFIFTQLGIDLSAILDQFSQFTSKILEVKDQILAKVATLLDLHSFFSSLLQVWSAVANETMALNVTFTKLTGQVEQGIGTARPYIYAMVYIPITIFLGILLAYLTIAVLYVLEAKNTKLFYTDGDVAITSSHVCSNRCSLIHAVLFTVFLTVASIFIIVALPTCVLLVIDGCAYITDQRGVEQSDYVLNSFMASELWLSVVRQVQTSVRGSINEFLVLPPPTNIINATTVLCGRETSSAQMGLLGAVGWRSLINISALLSTKEVTDKINNGENTIKNEIIKLNLAGLIPKDLDKIVNTAQNLTQYFDNINYQSSIDELSPSRLPLQNLTSFADDLEDLVQKIRRLGLSVGQVLEGVVGQIRLSLKELIAVKAKVKLLRDAFIAVQTRRNLTVGVIYLVGGINSTKVIFNNNTALLAPVSQVYWQLVNGFKGDLNVNLTSMIEKFVKSLFPCSQLYAASDALLTMVCRQNGGVARLFTWFYTLAIAVIIATLLCFNIFHLGFVQSHHFRRLQYKQYQPHTSPSQNLYASMPSGGYAAPQTTQSSSSPYYQIPPIQAHQQQNFRLAAPIPAIYEYTDRRGFHLGGFKFAELSGLSGSIPESADSSEHEASSYQPAPLPRSGKRYSQSKFYEEQKEQKGEQEQEQEQERHEEEGIKAKQDEEKLKSDMKEEELQHQISDHDI</sequence>
<keyword evidence="2" id="KW-0812">Transmembrane</keyword>
<keyword evidence="4" id="KW-1185">Reference proteome</keyword>
<feature type="transmembrane region" description="Helical" evidence="2">
    <location>
        <begin position="179"/>
        <end position="200"/>
    </location>
</feature>
<dbReference type="EMBL" id="LN902848">
    <property type="protein sequence ID" value="CDS43351.1"/>
    <property type="molecule type" value="Genomic_DNA"/>
</dbReference>
<dbReference type="AlphaFoldDB" id="A0A068YMP1"/>
<reference evidence="3" key="1">
    <citation type="journal article" date="2013" name="Nature">
        <title>The genomes of four tapeworm species reveal adaptations to parasitism.</title>
        <authorList>
            <person name="Tsai I.J."/>
            <person name="Zarowiecki M."/>
            <person name="Holroyd N."/>
            <person name="Garciarrubio A."/>
            <person name="Sanchez-Flores A."/>
            <person name="Brooks K.L."/>
            <person name="Tracey A."/>
            <person name="Bobes R.J."/>
            <person name="Fragoso G."/>
            <person name="Sciutto E."/>
            <person name="Aslett M."/>
            <person name="Beasley H."/>
            <person name="Bennett H.M."/>
            <person name="Cai J."/>
            <person name="Camicia F."/>
            <person name="Clark R."/>
            <person name="Cucher M."/>
            <person name="De Silva N."/>
            <person name="Day T.A."/>
            <person name="Deplazes P."/>
            <person name="Estrada K."/>
            <person name="Fernandez C."/>
            <person name="Holland P.W."/>
            <person name="Hou J."/>
            <person name="Hu S."/>
            <person name="Huckvale T."/>
            <person name="Hung S.S."/>
            <person name="Kamenetzky L."/>
            <person name="Keane J.A."/>
            <person name="Kiss F."/>
            <person name="Koziol U."/>
            <person name="Lambert O."/>
            <person name="Liu K."/>
            <person name="Luo X."/>
            <person name="Luo Y."/>
            <person name="Macchiaroli N."/>
            <person name="Nichol S."/>
            <person name="Paps J."/>
            <person name="Parkinson J."/>
            <person name="Pouchkina-Stantcheva N."/>
            <person name="Riddiford N."/>
            <person name="Rosenzvit M."/>
            <person name="Salinas G."/>
            <person name="Wasmuth J.D."/>
            <person name="Zamanian M."/>
            <person name="Zheng Y."/>
            <person name="Cai X."/>
            <person name="Soberon X."/>
            <person name="Olson P.D."/>
            <person name="Laclette J.P."/>
            <person name="Brehm K."/>
            <person name="Berriman M."/>
            <person name="Garciarrubio A."/>
            <person name="Bobes R.J."/>
            <person name="Fragoso G."/>
            <person name="Sanchez-Flores A."/>
            <person name="Estrada K."/>
            <person name="Cevallos M.A."/>
            <person name="Morett E."/>
            <person name="Gonzalez V."/>
            <person name="Portillo T."/>
            <person name="Ochoa-Leyva A."/>
            <person name="Jose M.V."/>
            <person name="Sciutto E."/>
            <person name="Landa A."/>
            <person name="Jimenez L."/>
            <person name="Valdes V."/>
            <person name="Carrero J.C."/>
            <person name="Larralde C."/>
            <person name="Morales-Montor J."/>
            <person name="Limon-Lason J."/>
            <person name="Soberon X."/>
            <person name="Laclette J.P."/>
        </authorList>
    </citation>
    <scope>NUCLEOTIDE SEQUENCE [LARGE SCALE GENOMIC DNA]</scope>
</reference>
<proteinExistence type="predicted"/>
<protein>
    <recommendedName>
        <fullName evidence="5">Prominin protein</fullName>
    </recommendedName>
</protein>
<feature type="compositionally biased region" description="Basic and acidic residues" evidence="1">
    <location>
        <begin position="1010"/>
        <end position="1062"/>
    </location>
</feature>